<dbReference type="PROSITE" id="PS52035">
    <property type="entry name" value="PEPTIDASE_M14"/>
    <property type="match status" value="1"/>
</dbReference>
<name>A0ABW0SK11_9GAMM</name>
<evidence type="ECO:0000256" key="4">
    <source>
        <dbReference type="SAM" id="SignalP"/>
    </source>
</evidence>
<dbReference type="Pfam" id="PF00246">
    <property type="entry name" value="Peptidase_M14"/>
    <property type="match status" value="1"/>
</dbReference>
<gene>
    <name evidence="6" type="ORF">ACFPN1_04855</name>
</gene>
<dbReference type="InterPro" id="IPR000834">
    <property type="entry name" value="Peptidase_M14"/>
</dbReference>
<dbReference type="Gene3D" id="3.40.630.10">
    <property type="entry name" value="Zn peptidases"/>
    <property type="match status" value="1"/>
</dbReference>
<feature type="domain" description="Peptidase M14" evidence="5">
    <location>
        <begin position="42"/>
        <end position="325"/>
    </location>
</feature>
<comment type="similarity">
    <text evidence="2 3">Belongs to the peptidase M14 family.</text>
</comment>
<dbReference type="SUPFAM" id="SSF53187">
    <property type="entry name" value="Zn-dependent exopeptidases"/>
    <property type="match status" value="1"/>
</dbReference>
<keyword evidence="6" id="KW-0645">Protease</keyword>
<feature type="active site" description="Proton donor/acceptor" evidence="3">
    <location>
        <position position="300"/>
    </location>
</feature>
<accession>A0ABW0SK11</accession>
<evidence type="ECO:0000256" key="1">
    <source>
        <dbReference type="ARBA" id="ARBA00001947"/>
    </source>
</evidence>
<dbReference type="GO" id="GO:0004180">
    <property type="term" value="F:carboxypeptidase activity"/>
    <property type="evidence" value="ECO:0007669"/>
    <property type="project" value="UniProtKB-KW"/>
</dbReference>
<evidence type="ECO:0000313" key="6">
    <source>
        <dbReference type="EMBL" id="MFC5569398.1"/>
    </source>
</evidence>
<comment type="caution">
    <text evidence="6">The sequence shown here is derived from an EMBL/GenBank/DDBJ whole genome shotgun (WGS) entry which is preliminary data.</text>
</comment>
<comment type="cofactor">
    <cofactor evidence="1">
        <name>Zn(2+)</name>
        <dbReference type="ChEBI" id="CHEBI:29105"/>
    </cofactor>
</comment>
<evidence type="ECO:0000259" key="5">
    <source>
        <dbReference type="PROSITE" id="PS52035"/>
    </source>
</evidence>
<keyword evidence="6" id="KW-0121">Carboxypeptidase</keyword>
<dbReference type="Proteomes" id="UP001596036">
    <property type="component" value="Unassembled WGS sequence"/>
</dbReference>
<dbReference type="PANTHER" id="PTHR11705">
    <property type="entry name" value="PROTEASE FAMILY M14 CARBOXYPEPTIDASE A,B"/>
    <property type="match status" value="1"/>
</dbReference>
<dbReference type="SMART" id="SM00631">
    <property type="entry name" value="Zn_pept"/>
    <property type="match status" value="1"/>
</dbReference>
<reference evidence="7" key="1">
    <citation type="journal article" date="2019" name="Int. J. Syst. Evol. Microbiol.">
        <title>The Global Catalogue of Microorganisms (GCM) 10K type strain sequencing project: providing services to taxonomists for standard genome sequencing and annotation.</title>
        <authorList>
            <consortium name="The Broad Institute Genomics Platform"/>
            <consortium name="The Broad Institute Genome Sequencing Center for Infectious Disease"/>
            <person name="Wu L."/>
            <person name="Ma J."/>
        </authorList>
    </citation>
    <scope>NUCLEOTIDE SEQUENCE [LARGE SCALE GENOMIC DNA]</scope>
    <source>
        <strain evidence="7">KACC 11407</strain>
    </source>
</reference>
<keyword evidence="4" id="KW-0732">Signal</keyword>
<keyword evidence="7" id="KW-1185">Reference proteome</keyword>
<dbReference type="PANTHER" id="PTHR11705:SF145">
    <property type="entry name" value="PEPTIDASE M14 CARBOXYPEPTIDASE A DOMAIN-CONTAINING PROTEIN"/>
    <property type="match status" value="1"/>
</dbReference>
<feature type="chain" id="PRO_5046203233" evidence="4">
    <location>
        <begin position="27"/>
        <end position="594"/>
    </location>
</feature>
<evidence type="ECO:0000313" key="7">
    <source>
        <dbReference type="Proteomes" id="UP001596036"/>
    </source>
</evidence>
<sequence length="594" mass="66208">MRHDLPIFRPLAAALLALGFAAAAQAAAPDLSTVSERSGFVKTGRYDEVIALCDAFQQRYPAAVRCFDFGTTPEGRPMKALAVSLMGRLQAQDAREAGLPVLLVQGGIHAGEIDGKDAGFLLLRELLDDRRKDNPLNRLVLLFVPVFNVDGHERFAAWNRPNQRGPEEMGWRTTAQNYNLNRDYVKADAPEMQAMLRLANEWDPLAMMDLHVTDGAKFQHDVSIMVEPTEGGDQPLRAVGKAWRDGVIARLKKRGSLPLPFYPSFVENDNPASGFEHGVAPPRFSQSYFSQRNRLGMLVETHSWKDYPTRVRITHDTVLAAADLIAAHGSEWLQREHEADARAAKLGGQQVALDYKATDKARTIAYLGYAYTRTPSEISGALMTYYDENTPQVWNVPLRDEIVPGHVVAAPGAGYVVPAAHAARIAAKLQQHGIEFRRLDDAFAGLEVESFHADKTRFAAQSFEGHQTLEATGAWKREHRDLAAGALFVPIAQPKARLVMTMFEPQSADSLIAWGEFNTAFERKEYMEDYVAEEVARAMLAKDPALKAKFEQRLKDDAEFAKDPAARLEFFARLHPSWDQAYNVYPVLRVDRAP</sequence>
<evidence type="ECO:0000256" key="3">
    <source>
        <dbReference type="PROSITE-ProRule" id="PRU01379"/>
    </source>
</evidence>
<feature type="signal peptide" evidence="4">
    <location>
        <begin position="1"/>
        <end position="26"/>
    </location>
</feature>
<keyword evidence="6" id="KW-0378">Hydrolase</keyword>
<dbReference type="RefSeq" id="WP_386753441.1">
    <property type="nucleotide sequence ID" value="NZ_JBHSNM010000001.1"/>
</dbReference>
<proteinExistence type="inferred from homology"/>
<protein>
    <submittedName>
        <fullName evidence="6">M14 family zinc carboxypeptidase</fullName>
    </submittedName>
</protein>
<evidence type="ECO:0000256" key="2">
    <source>
        <dbReference type="ARBA" id="ARBA00005988"/>
    </source>
</evidence>
<dbReference type="EMBL" id="JBHSNM010000001">
    <property type="protein sequence ID" value="MFC5569398.1"/>
    <property type="molecule type" value="Genomic_DNA"/>
</dbReference>
<organism evidence="6 7">
    <name type="scientific">Lysobacter yangpyeongensis</name>
    <dbReference type="NCBI Taxonomy" id="346182"/>
    <lineage>
        <taxon>Bacteria</taxon>
        <taxon>Pseudomonadati</taxon>
        <taxon>Pseudomonadota</taxon>
        <taxon>Gammaproteobacteria</taxon>
        <taxon>Lysobacterales</taxon>
        <taxon>Lysobacteraceae</taxon>
        <taxon>Lysobacter</taxon>
    </lineage>
</organism>